<organism evidence="14 15">
    <name type="scientific">Coleophoma crateriformis</name>
    <dbReference type="NCBI Taxonomy" id="565419"/>
    <lineage>
        <taxon>Eukaryota</taxon>
        <taxon>Fungi</taxon>
        <taxon>Dikarya</taxon>
        <taxon>Ascomycota</taxon>
        <taxon>Pezizomycotina</taxon>
        <taxon>Leotiomycetes</taxon>
        <taxon>Helotiales</taxon>
        <taxon>Dermateaceae</taxon>
        <taxon>Coleophoma</taxon>
    </lineage>
</organism>
<proteinExistence type="inferred from homology"/>
<keyword evidence="15" id="KW-1185">Reference proteome</keyword>
<evidence type="ECO:0000256" key="4">
    <source>
        <dbReference type="ARBA" id="ARBA00022525"/>
    </source>
</evidence>
<evidence type="ECO:0000256" key="8">
    <source>
        <dbReference type="ARBA" id="ARBA00038932"/>
    </source>
</evidence>
<evidence type="ECO:0000256" key="2">
    <source>
        <dbReference type="ARBA" id="ARBA00005851"/>
    </source>
</evidence>
<feature type="region of interest" description="Disordered" evidence="13">
    <location>
        <begin position="1"/>
        <end position="54"/>
    </location>
</feature>
<dbReference type="EC" id="5.3.2.1" evidence="9"/>
<comment type="catalytic activity">
    <reaction evidence="6">
        <text>3-phenylpyruvate = enol-phenylpyruvate</text>
        <dbReference type="Rhea" id="RHEA:17097"/>
        <dbReference type="ChEBI" id="CHEBI:16815"/>
        <dbReference type="ChEBI" id="CHEBI:18005"/>
        <dbReference type="EC" id="5.3.2.1"/>
    </reaction>
</comment>
<evidence type="ECO:0000256" key="7">
    <source>
        <dbReference type="ARBA" id="ARBA00036823"/>
    </source>
</evidence>
<evidence type="ECO:0000256" key="5">
    <source>
        <dbReference type="ARBA" id="ARBA00023235"/>
    </source>
</evidence>
<accession>A0A3D8RWX8</accession>
<evidence type="ECO:0000256" key="6">
    <source>
        <dbReference type="ARBA" id="ARBA00036735"/>
    </source>
</evidence>
<gene>
    <name evidence="14" type="ORF">BP5796_06292</name>
</gene>
<feature type="region of interest" description="Disordered" evidence="13">
    <location>
        <begin position="276"/>
        <end position="372"/>
    </location>
</feature>
<comment type="catalytic activity">
    <reaction evidence="7">
        <text>L-dopachrome = 5,6-dihydroxyindole-2-carboxylate</text>
        <dbReference type="Rhea" id="RHEA:13041"/>
        <dbReference type="ChEBI" id="CHEBI:16875"/>
        <dbReference type="ChEBI" id="CHEBI:57509"/>
        <dbReference type="EC" id="5.3.3.12"/>
    </reaction>
</comment>
<evidence type="ECO:0000256" key="9">
    <source>
        <dbReference type="ARBA" id="ARBA00039086"/>
    </source>
</evidence>
<evidence type="ECO:0000256" key="1">
    <source>
        <dbReference type="ARBA" id="ARBA00004613"/>
    </source>
</evidence>
<dbReference type="GO" id="GO:0005576">
    <property type="term" value="C:extracellular region"/>
    <property type="evidence" value="ECO:0007669"/>
    <property type="project" value="UniProtKB-SubCell"/>
</dbReference>
<dbReference type="Pfam" id="PF01187">
    <property type="entry name" value="MIF"/>
    <property type="match status" value="1"/>
</dbReference>
<reference evidence="14 15" key="1">
    <citation type="journal article" date="2018" name="IMA Fungus">
        <title>IMA Genome-F 9: Draft genome sequence of Annulohypoxylon stygium, Aspergillus mulundensis, Berkeleyomyces basicola (syn. Thielaviopsis basicola), Ceratocystis smalleyi, two Cercospora beticola strains, Coleophoma cylindrospora, Fusarium fracticaudum, Phialophora cf. hyalina, and Morchella septimelata.</title>
        <authorList>
            <person name="Wingfield B.D."/>
            <person name="Bills G.F."/>
            <person name="Dong Y."/>
            <person name="Huang W."/>
            <person name="Nel W.J."/>
            <person name="Swalarsk-Parry B.S."/>
            <person name="Vaghefi N."/>
            <person name="Wilken P.M."/>
            <person name="An Z."/>
            <person name="de Beer Z.W."/>
            <person name="De Vos L."/>
            <person name="Chen L."/>
            <person name="Duong T.A."/>
            <person name="Gao Y."/>
            <person name="Hammerbacher A."/>
            <person name="Kikkert J.R."/>
            <person name="Li Y."/>
            <person name="Li H."/>
            <person name="Li K."/>
            <person name="Li Q."/>
            <person name="Liu X."/>
            <person name="Ma X."/>
            <person name="Naidoo K."/>
            <person name="Pethybridge S.J."/>
            <person name="Sun J."/>
            <person name="Steenkamp E.T."/>
            <person name="van der Nest M.A."/>
            <person name="van Wyk S."/>
            <person name="Wingfield M.J."/>
            <person name="Xiong C."/>
            <person name="Yue Q."/>
            <person name="Zhang X."/>
        </authorList>
    </citation>
    <scope>NUCLEOTIDE SEQUENCE [LARGE SCALE GENOMIC DNA]</scope>
    <source>
        <strain evidence="14 15">BP5796</strain>
    </source>
</reference>
<comment type="subcellular location">
    <subcellularLocation>
        <location evidence="1">Secreted</location>
    </subcellularLocation>
</comment>
<dbReference type="OrthoDB" id="255819at2759"/>
<keyword evidence="5" id="KW-0413">Isomerase</keyword>
<evidence type="ECO:0000256" key="11">
    <source>
        <dbReference type="ARBA" id="ARBA00041912"/>
    </source>
</evidence>
<feature type="compositionally biased region" description="Polar residues" evidence="13">
    <location>
        <begin position="19"/>
        <end position="54"/>
    </location>
</feature>
<evidence type="ECO:0000256" key="13">
    <source>
        <dbReference type="SAM" id="MobiDB-lite"/>
    </source>
</evidence>
<dbReference type="InterPro" id="IPR001398">
    <property type="entry name" value="Macrophage_inhib_fac"/>
</dbReference>
<dbReference type="PANTHER" id="PTHR11954">
    <property type="entry name" value="D-DOPACHROME DECARBOXYLASE"/>
    <property type="match status" value="1"/>
</dbReference>
<evidence type="ECO:0000313" key="15">
    <source>
        <dbReference type="Proteomes" id="UP000256328"/>
    </source>
</evidence>
<feature type="compositionally biased region" description="Basic and acidic residues" evidence="13">
    <location>
        <begin position="347"/>
        <end position="356"/>
    </location>
</feature>
<dbReference type="InterPro" id="IPR014347">
    <property type="entry name" value="Tautomerase/MIF_sf"/>
</dbReference>
<dbReference type="GO" id="GO:0050178">
    <property type="term" value="F:phenylpyruvate tautomerase activity"/>
    <property type="evidence" value="ECO:0007669"/>
    <property type="project" value="UniProtKB-EC"/>
</dbReference>
<comment type="similarity">
    <text evidence="2">Belongs to the MIF family.</text>
</comment>
<evidence type="ECO:0000256" key="10">
    <source>
        <dbReference type="ARBA" id="ARBA00041631"/>
    </source>
</evidence>
<evidence type="ECO:0000256" key="12">
    <source>
        <dbReference type="ARBA" id="ARBA00042730"/>
    </source>
</evidence>
<keyword evidence="4" id="KW-0964">Secreted</keyword>
<sequence length="372" mass="40261">MPNSVHSAELGDFPGEPSSPATTVSTQDQRSQSISSAAGKTPAATSRKQKTLSQFALPPSPAESMLLETSQHPIPTTKSVVFEENKIMRDIDRGAPGDAAIFSENKTPEQKDYARRKSQHYSAAFTFREPNSSARERISRESIVMADVRTNVIIQDEYTFITDLSYNLSSRYQRPESSILVTVTHSACLLFGGSFDPAYTMTITALPSQVQQVTNKRNATLLQKNMEEALGVAPDRGLIKFVAIAEENLATNGKTAAAEIEDLEMVDGVVNGGGVGGGRKASVAQHRKGSISAAAKANKRKSTKSMQNMKIGTGLPTHDEAITPPLSGGRDSPPSMPRLPDDEETSPLDRKAERVQKMGKRKSFLNVIRGRA</sequence>
<dbReference type="GO" id="GO:0004167">
    <property type="term" value="F:dopachrome isomerase activity"/>
    <property type="evidence" value="ECO:0007669"/>
    <property type="project" value="UniProtKB-EC"/>
</dbReference>
<dbReference type="SUPFAM" id="SSF55331">
    <property type="entry name" value="Tautomerase/MIF"/>
    <property type="match status" value="1"/>
</dbReference>
<name>A0A3D8RWX8_9HELO</name>
<dbReference type="EMBL" id="PDLN01000008">
    <property type="protein sequence ID" value="RDW78440.1"/>
    <property type="molecule type" value="Genomic_DNA"/>
</dbReference>
<dbReference type="Proteomes" id="UP000256328">
    <property type="component" value="Unassembled WGS sequence"/>
</dbReference>
<dbReference type="EC" id="5.3.3.12" evidence="8"/>
<dbReference type="Gene3D" id="3.30.429.10">
    <property type="entry name" value="Macrophage Migration Inhibitory Factor"/>
    <property type="match status" value="1"/>
</dbReference>
<dbReference type="PANTHER" id="PTHR11954:SF6">
    <property type="entry name" value="MACROPHAGE MIGRATION INHIBITORY FACTOR"/>
    <property type="match status" value="1"/>
</dbReference>
<keyword evidence="3" id="KW-0202">Cytokine</keyword>
<evidence type="ECO:0000313" key="14">
    <source>
        <dbReference type="EMBL" id="RDW78440.1"/>
    </source>
</evidence>
<comment type="caution">
    <text evidence="14">The sequence shown here is derived from an EMBL/GenBank/DDBJ whole genome shotgun (WGS) entry which is preliminary data.</text>
</comment>
<evidence type="ECO:0000256" key="3">
    <source>
        <dbReference type="ARBA" id="ARBA00022514"/>
    </source>
</evidence>
<protein>
    <recommendedName>
        <fullName evidence="12">L-dopachrome isomerase</fullName>
        <ecNumber evidence="9">5.3.2.1</ecNumber>
        <ecNumber evidence="8">5.3.3.12</ecNumber>
    </recommendedName>
    <alternativeName>
        <fullName evidence="10">L-dopachrome tautomerase</fullName>
    </alternativeName>
    <alternativeName>
        <fullName evidence="11">Phenylpyruvate tautomerase</fullName>
    </alternativeName>
</protein>
<dbReference type="AlphaFoldDB" id="A0A3D8RWX8"/>